<evidence type="ECO:0000313" key="1">
    <source>
        <dbReference type="EMBL" id="KAJ1932956.1"/>
    </source>
</evidence>
<gene>
    <name evidence="1" type="ORF">FBU59_006195</name>
</gene>
<protein>
    <submittedName>
        <fullName evidence="1">Uncharacterized protein</fullName>
    </submittedName>
</protein>
<organism evidence="1 2">
    <name type="scientific">Linderina macrospora</name>
    <dbReference type="NCBI Taxonomy" id="4868"/>
    <lineage>
        <taxon>Eukaryota</taxon>
        <taxon>Fungi</taxon>
        <taxon>Fungi incertae sedis</taxon>
        <taxon>Zoopagomycota</taxon>
        <taxon>Kickxellomycotina</taxon>
        <taxon>Kickxellomycetes</taxon>
        <taxon>Kickxellales</taxon>
        <taxon>Kickxellaceae</taxon>
        <taxon>Linderina</taxon>
    </lineage>
</organism>
<accession>A0ACC1J0K5</accession>
<keyword evidence="2" id="KW-1185">Reference proteome</keyword>
<reference evidence="1" key="1">
    <citation type="submission" date="2022-07" db="EMBL/GenBank/DDBJ databases">
        <title>Phylogenomic reconstructions and comparative analyses of Kickxellomycotina fungi.</title>
        <authorList>
            <person name="Reynolds N.K."/>
            <person name="Stajich J.E."/>
            <person name="Barry K."/>
            <person name="Grigoriev I.V."/>
            <person name="Crous P."/>
            <person name="Smith M.E."/>
        </authorList>
    </citation>
    <scope>NUCLEOTIDE SEQUENCE</scope>
    <source>
        <strain evidence="1">NRRL 5244</strain>
    </source>
</reference>
<evidence type="ECO:0000313" key="2">
    <source>
        <dbReference type="Proteomes" id="UP001150603"/>
    </source>
</evidence>
<sequence length="113" mass="12482">MVSLNYTTYYPDEQKYISLFPADPSKTPEEVKVQQEKIRGLIAVAMEGGDLPKDPRKVKAEDRKTIRRANRSLLRSVSLASGQEAADSGSETSGNEAGEDADPENIEDDEFFA</sequence>
<dbReference type="EMBL" id="JANBPW010005287">
    <property type="protein sequence ID" value="KAJ1932956.1"/>
    <property type="molecule type" value="Genomic_DNA"/>
</dbReference>
<dbReference type="Proteomes" id="UP001150603">
    <property type="component" value="Unassembled WGS sequence"/>
</dbReference>
<name>A0ACC1J0K5_9FUNG</name>
<comment type="caution">
    <text evidence="1">The sequence shown here is derived from an EMBL/GenBank/DDBJ whole genome shotgun (WGS) entry which is preliminary data.</text>
</comment>
<proteinExistence type="predicted"/>